<sequence>MGPPAPDPPTPPRSQPSPQPPPPPHEGAALGGGHQYDEPVCPSGSKADNVVDDDLSDQVLTLAIPERSPLRTTFVGLSAGNDVVPFHSEELHEPLHQSEEGEVLVNGKMESPDSRSKNITAKNLEGNGSYAHVEHRSFGFGTKNQDYNPRKPNLFLFGCFYLEDGAAEVSTSASSSHVNQDTSSMTDAGKTNGGDLLHLMQFVLKENVVDMDGLVICSVLQVLNRIIKDNTDFQENALVLLVSFILAELPVRFPWSWVLRYMIVLEKFVWKQLVLAAALSIQLSEIANVYIACQGIAVLVGFLEADYAKYRFLTDWENSLSCALGAGPLFDVSEESDYVHTLLVSTKL</sequence>
<keyword evidence="2" id="KW-1185">Reference proteome</keyword>
<gene>
    <name evidence="1" type="ORF">Vadar_018911</name>
</gene>
<evidence type="ECO:0000313" key="2">
    <source>
        <dbReference type="Proteomes" id="UP000828048"/>
    </source>
</evidence>
<comment type="caution">
    <text evidence="1">The sequence shown here is derived from an EMBL/GenBank/DDBJ whole genome shotgun (WGS) entry which is preliminary data.</text>
</comment>
<dbReference type="EMBL" id="CM037159">
    <property type="protein sequence ID" value="KAH7866328.1"/>
    <property type="molecule type" value="Genomic_DNA"/>
</dbReference>
<proteinExistence type="predicted"/>
<protein>
    <submittedName>
        <fullName evidence="1">Uncharacterized protein</fullName>
    </submittedName>
</protein>
<organism evidence="1 2">
    <name type="scientific">Vaccinium darrowii</name>
    <dbReference type="NCBI Taxonomy" id="229202"/>
    <lineage>
        <taxon>Eukaryota</taxon>
        <taxon>Viridiplantae</taxon>
        <taxon>Streptophyta</taxon>
        <taxon>Embryophyta</taxon>
        <taxon>Tracheophyta</taxon>
        <taxon>Spermatophyta</taxon>
        <taxon>Magnoliopsida</taxon>
        <taxon>eudicotyledons</taxon>
        <taxon>Gunneridae</taxon>
        <taxon>Pentapetalae</taxon>
        <taxon>asterids</taxon>
        <taxon>Ericales</taxon>
        <taxon>Ericaceae</taxon>
        <taxon>Vaccinioideae</taxon>
        <taxon>Vaccinieae</taxon>
        <taxon>Vaccinium</taxon>
    </lineage>
</organism>
<reference evidence="1 2" key="1">
    <citation type="journal article" date="2021" name="Hortic Res">
        <title>High-quality reference genome and annotation aids understanding of berry development for evergreen blueberry (Vaccinium darrowii).</title>
        <authorList>
            <person name="Yu J."/>
            <person name="Hulse-Kemp A.M."/>
            <person name="Babiker E."/>
            <person name="Staton M."/>
        </authorList>
    </citation>
    <scope>NUCLEOTIDE SEQUENCE [LARGE SCALE GENOMIC DNA]</scope>
    <source>
        <strain evidence="2">cv. NJ 8807/NJ 8810</strain>
        <tissue evidence="1">Young leaf</tissue>
    </source>
</reference>
<accession>A0ACB7ZKD8</accession>
<evidence type="ECO:0000313" key="1">
    <source>
        <dbReference type="EMBL" id="KAH7866328.1"/>
    </source>
</evidence>
<name>A0ACB7ZKD8_9ERIC</name>
<dbReference type="Proteomes" id="UP000828048">
    <property type="component" value="Chromosome 9"/>
</dbReference>